<evidence type="ECO:0000256" key="1">
    <source>
        <dbReference type="ARBA" id="ARBA00022448"/>
    </source>
</evidence>
<keyword evidence="2" id="KW-1003">Cell membrane</keyword>
<reference evidence="6 7" key="1">
    <citation type="submission" date="2023-03" db="EMBL/GenBank/DDBJ databases">
        <title>Bacillus Genome Sequencing.</title>
        <authorList>
            <person name="Dunlap C."/>
        </authorList>
    </citation>
    <scope>NUCLEOTIDE SEQUENCE [LARGE SCALE GENOMIC DNA]</scope>
    <source>
        <strain evidence="6 7">B-14544</strain>
    </source>
</reference>
<evidence type="ECO:0000313" key="6">
    <source>
        <dbReference type="EMBL" id="MED3564368.1"/>
    </source>
</evidence>
<dbReference type="PANTHER" id="PTHR38344">
    <property type="entry name" value="UPF0753 PROTEIN AQ_863"/>
    <property type="match status" value="1"/>
</dbReference>
<sequence>MSTTLTLAKSYSLENELYSQNLNDLVKAASEVIAPLGPITTFAARNPWMGLEQQPFEEVARRLKDVMDVDIYPNNSILQSARDRGEIRHEFLDILLQQWLDSQTLGIPRDVAERFCRAALSMEPSPSKALEGPELKKLVKKASHLRYQINGKRAVKTFSQRLKQQGNNTIAKDLNRHMIKWCKLFLDESQAVWSMPSREDGFYQAWQRLIKFDPALKSTLRKHLNDGPEKADDALMKALLELEIPFSEVQEYLEAHLLALPGWAGMMLWRSQQSSQEDSLLQEYLAVRVSMESALMKPYLPLAEQKIEDKDFLEPLVAAWVQWGDMPISLLSQLSATELKAHLTLAYRFDQAVRQRLWLEAWEKTYEDQIMKLITSKQLASEKKENPVMAQVVFCIDVRSEPFRRKLEQEGPFETFGAAGFFGLPIETTKLGSGHSHDSLPVMFKPQMKVKETSSELEFEQYLQRDHAAKSLSTTFKTMKHNLPSSLILPEISGPWLGLQTLARSFIPRRAGSAFRKIKKTWLHKPSTKLSLDHEHTLDCALPVGFTDTEKVYYVRQALKMMGLTKHFAPLVVICGHGSHSTNNPYSSSLDCGACGGTSSGFNARVLAALC</sequence>
<accession>A0ABU6NE81</accession>
<evidence type="ECO:0000256" key="3">
    <source>
        <dbReference type="ARBA" id="ARBA00022723"/>
    </source>
</evidence>
<keyword evidence="5" id="KW-0472">Membrane</keyword>
<keyword evidence="3" id="KW-0479">Metal-binding</keyword>
<gene>
    <name evidence="6" type="ORF">P4447_18295</name>
</gene>
<feature type="non-terminal residue" evidence="6">
    <location>
        <position position="611"/>
    </location>
</feature>
<evidence type="ECO:0000313" key="7">
    <source>
        <dbReference type="Proteomes" id="UP001330749"/>
    </source>
</evidence>
<dbReference type="InterPro" id="IPR018752">
    <property type="entry name" value="DabA"/>
</dbReference>
<evidence type="ECO:0000256" key="5">
    <source>
        <dbReference type="ARBA" id="ARBA00023136"/>
    </source>
</evidence>
<protein>
    <submittedName>
        <fullName evidence="6">Na-translocating system protein MpsB</fullName>
    </submittedName>
</protein>
<keyword evidence="7" id="KW-1185">Reference proteome</keyword>
<dbReference type="PANTHER" id="PTHR38344:SF1">
    <property type="entry name" value="INORGANIC CARBON TRANSPORTER SUBUNIT DABA-RELATED"/>
    <property type="match status" value="1"/>
</dbReference>
<dbReference type="Proteomes" id="UP001330749">
    <property type="component" value="Unassembled WGS sequence"/>
</dbReference>
<keyword evidence="1" id="KW-0813">Transport</keyword>
<evidence type="ECO:0000256" key="2">
    <source>
        <dbReference type="ARBA" id="ARBA00022475"/>
    </source>
</evidence>
<keyword evidence="4" id="KW-0862">Zinc</keyword>
<evidence type="ECO:0000256" key="4">
    <source>
        <dbReference type="ARBA" id="ARBA00022833"/>
    </source>
</evidence>
<organism evidence="6 7">
    <name type="scientific">Bacillus xiapuensis</name>
    <dbReference type="NCBI Taxonomy" id="2014075"/>
    <lineage>
        <taxon>Bacteria</taxon>
        <taxon>Bacillati</taxon>
        <taxon>Bacillota</taxon>
        <taxon>Bacilli</taxon>
        <taxon>Bacillales</taxon>
        <taxon>Bacillaceae</taxon>
        <taxon>Bacillus</taxon>
    </lineage>
</organism>
<name>A0ABU6NE81_9BACI</name>
<dbReference type="Pfam" id="PF10070">
    <property type="entry name" value="DabA"/>
    <property type="match status" value="1"/>
</dbReference>
<proteinExistence type="predicted"/>
<dbReference type="EMBL" id="JARMQG010000322">
    <property type="protein sequence ID" value="MED3564368.1"/>
    <property type="molecule type" value="Genomic_DNA"/>
</dbReference>
<dbReference type="RefSeq" id="WP_327969493.1">
    <property type="nucleotide sequence ID" value="NZ_JARMQG010000322.1"/>
</dbReference>
<comment type="caution">
    <text evidence="6">The sequence shown here is derived from an EMBL/GenBank/DDBJ whole genome shotgun (WGS) entry which is preliminary data.</text>
</comment>